<dbReference type="InterPro" id="IPR006683">
    <property type="entry name" value="Thioestr_dom"/>
</dbReference>
<dbReference type="InterPro" id="IPR052723">
    <property type="entry name" value="Acyl-CoA_thioesterase_PaaI"/>
</dbReference>
<keyword evidence="1 3" id="KW-0378">Hydrolase</keyword>
<proteinExistence type="predicted"/>
<dbReference type="Proteomes" id="UP001232973">
    <property type="component" value="Unassembled WGS sequence"/>
</dbReference>
<sequence>MADQTPAVSPEEVTGFDPFSKLLGIEVVRVAEGQATVQMRLREDMANVHGTPHGGAVFTLADTALAIASNSHGVAAVALDVTITFCRPAPIGSLLTATAVEDNLTRSTGLYTINITSDTGKLIATARGTVFRTGKSTAAPAP</sequence>
<dbReference type="InterPro" id="IPR029069">
    <property type="entry name" value="HotDog_dom_sf"/>
</dbReference>
<dbReference type="InterPro" id="IPR003736">
    <property type="entry name" value="PAAI_dom"/>
</dbReference>
<dbReference type="InterPro" id="IPR011973">
    <property type="entry name" value="PaaD"/>
</dbReference>
<evidence type="ECO:0000256" key="1">
    <source>
        <dbReference type="ARBA" id="ARBA00022801"/>
    </source>
</evidence>
<feature type="domain" description="Thioesterase" evidence="2">
    <location>
        <begin position="49"/>
        <end position="123"/>
    </location>
</feature>
<gene>
    <name evidence="3" type="ORF">J2S03_002187</name>
</gene>
<keyword evidence="4" id="KW-1185">Reference proteome</keyword>
<evidence type="ECO:0000259" key="2">
    <source>
        <dbReference type="Pfam" id="PF03061"/>
    </source>
</evidence>
<evidence type="ECO:0000313" key="4">
    <source>
        <dbReference type="Proteomes" id="UP001232973"/>
    </source>
</evidence>
<dbReference type="NCBIfam" id="TIGR02286">
    <property type="entry name" value="PaaD"/>
    <property type="match status" value="1"/>
</dbReference>
<dbReference type="EC" id="3.1.2.-" evidence="3"/>
<organism evidence="3 4">
    <name type="scientific">Alicyclobacillus cycloheptanicus</name>
    <dbReference type="NCBI Taxonomy" id="1457"/>
    <lineage>
        <taxon>Bacteria</taxon>
        <taxon>Bacillati</taxon>
        <taxon>Bacillota</taxon>
        <taxon>Bacilli</taxon>
        <taxon>Bacillales</taxon>
        <taxon>Alicyclobacillaceae</taxon>
        <taxon>Alicyclobacillus</taxon>
    </lineage>
</organism>
<comment type="caution">
    <text evidence="3">The sequence shown here is derived from an EMBL/GenBank/DDBJ whole genome shotgun (WGS) entry which is preliminary data.</text>
</comment>
<dbReference type="Pfam" id="PF03061">
    <property type="entry name" value="4HBT"/>
    <property type="match status" value="1"/>
</dbReference>
<name>A0ABT9XKL0_9BACL</name>
<protein>
    <submittedName>
        <fullName evidence="3">Acyl-CoA thioesterase</fullName>
        <ecNumber evidence="3">3.1.2.-</ecNumber>
    </submittedName>
</protein>
<dbReference type="PANTHER" id="PTHR42856">
    <property type="entry name" value="ACYL-COENZYME A THIOESTERASE PAAI"/>
    <property type="match status" value="1"/>
</dbReference>
<evidence type="ECO:0000313" key="3">
    <source>
        <dbReference type="EMBL" id="MDQ0190323.1"/>
    </source>
</evidence>
<dbReference type="GO" id="GO:0016787">
    <property type="term" value="F:hydrolase activity"/>
    <property type="evidence" value="ECO:0007669"/>
    <property type="project" value="UniProtKB-KW"/>
</dbReference>
<dbReference type="Gene3D" id="3.10.129.10">
    <property type="entry name" value="Hotdog Thioesterase"/>
    <property type="match status" value="1"/>
</dbReference>
<dbReference type="NCBIfam" id="TIGR00369">
    <property type="entry name" value="unchar_dom_1"/>
    <property type="match status" value="1"/>
</dbReference>
<dbReference type="PANTHER" id="PTHR42856:SF1">
    <property type="entry name" value="ACYL-COENZYME A THIOESTERASE PAAI"/>
    <property type="match status" value="1"/>
</dbReference>
<reference evidence="3 4" key="1">
    <citation type="submission" date="2023-07" db="EMBL/GenBank/DDBJ databases">
        <title>Genomic Encyclopedia of Type Strains, Phase IV (KMG-IV): sequencing the most valuable type-strain genomes for metagenomic binning, comparative biology and taxonomic classification.</title>
        <authorList>
            <person name="Goeker M."/>
        </authorList>
    </citation>
    <scope>NUCLEOTIDE SEQUENCE [LARGE SCALE GENOMIC DNA]</scope>
    <source>
        <strain evidence="3 4">DSM 4006</strain>
    </source>
</reference>
<dbReference type="RefSeq" id="WP_274454673.1">
    <property type="nucleotide sequence ID" value="NZ_CP067097.1"/>
</dbReference>
<dbReference type="SUPFAM" id="SSF54637">
    <property type="entry name" value="Thioesterase/thiol ester dehydrase-isomerase"/>
    <property type="match status" value="1"/>
</dbReference>
<accession>A0ABT9XKL0</accession>
<dbReference type="CDD" id="cd03443">
    <property type="entry name" value="PaaI_thioesterase"/>
    <property type="match status" value="1"/>
</dbReference>
<dbReference type="EMBL" id="JAUSTP010000017">
    <property type="protein sequence ID" value="MDQ0190323.1"/>
    <property type="molecule type" value="Genomic_DNA"/>
</dbReference>